<dbReference type="EMBL" id="DUHT01000026">
    <property type="protein sequence ID" value="HIH64462.1"/>
    <property type="molecule type" value="Genomic_DNA"/>
</dbReference>
<gene>
    <name evidence="1" type="ORF">HA285_02495</name>
</gene>
<comment type="caution">
    <text evidence="1">The sequence shown here is derived from an EMBL/GenBank/DDBJ whole genome shotgun (WGS) entry which is preliminary data.</text>
</comment>
<reference evidence="2" key="1">
    <citation type="journal article" date="2020" name="bioRxiv">
        <title>A rank-normalized archaeal taxonomy based on genome phylogeny resolves widespread incomplete and uneven classifications.</title>
        <authorList>
            <person name="Rinke C."/>
            <person name="Chuvochina M."/>
            <person name="Mussig A.J."/>
            <person name="Chaumeil P.-A."/>
            <person name="Waite D.W."/>
            <person name="Whitman W.B."/>
            <person name="Parks D.H."/>
            <person name="Hugenholtz P."/>
        </authorList>
    </citation>
    <scope>NUCLEOTIDE SEQUENCE [LARGE SCALE GENOMIC DNA]</scope>
</reference>
<accession>A0A7J4MVJ0</accession>
<dbReference type="Proteomes" id="UP000538031">
    <property type="component" value="Unassembled WGS sequence"/>
</dbReference>
<dbReference type="AlphaFoldDB" id="A0A7J4MVJ0"/>
<proteinExistence type="predicted"/>
<organism evidence="1 2">
    <name type="scientific">Methanothermobacter thermautotrophicus</name>
    <name type="common">Methanobacterium thermoformicicum</name>
    <dbReference type="NCBI Taxonomy" id="145262"/>
    <lineage>
        <taxon>Archaea</taxon>
        <taxon>Methanobacteriati</taxon>
        <taxon>Methanobacteriota</taxon>
        <taxon>Methanomada group</taxon>
        <taxon>Methanobacteria</taxon>
        <taxon>Methanobacteriales</taxon>
        <taxon>Methanobacteriaceae</taxon>
        <taxon>Methanothermobacter</taxon>
    </lineage>
</organism>
<evidence type="ECO:0000313" key="2">
    <source>
        <dbReference type="Proteomes" id="UP000538031"/>
    </source>
</evidence>
<protein>
    <submittedName>
        <fullName evidence="1">Uncharacterized protein</fullName>
    </submittedName>
</protein>
<dbReference type="GeneID" id="77402763"/>
<name>A0A7J4MVJ0_METTF</name>
<evidence type="ECO:0000313" key="1">
    <source>
        <dbReference type="EMBL" id="HIH64462.1"/>
    </source>
</evidence>
<sequence>MQFPHFTSEKVFKWFVRYAESGSRHIARVRGYTIPEIKKILNSLGFETPKILTEGTAIIVTAKKP</sequence>
<dbReference type="RefSeq" id="WP_269899507.1">
    <property type="nucleotide sequence ID" value="NZ_CP064337.1"/>
</dbReference>